<accession>A0A8K0NWJ5</accession>
<feature type="chain" id="PRO_5035438374" description="Torso-like protein" evidence="1">
    <location>
        <begin position="27"/>
        <end position="356"/>
    </location>
</feature>
<evidence type="ECO:0000313" key="2">
    <source>
        <dbReference type="EMBL" id="KAG8222349.1"/>
    </source>
</evidence>
<name>A0A8K0NWJ5_LADFU</name>
<reference evidence="2" key="1">
    <citation type="submission" date="2013-04" db="EMBL/GenBank/DDBJ databases">
        <authorList>
            <person name="Qu J."/>
            <person name="Murali S.C."/>
            <person name="Bandaranaike D."/>
            <person name="Bellair M."/>
            <person name="Blankenburg K."/>
            <person name="Chao H."/>
            <person name="Dinh H."/>
            <person name="Doddapaneni H."/>
            <person name="Downs B."/>
            <person name="Dugan-Rocha S."/>
            <person name="Elkadiri S."/>
            <person name="Gnanaolivu R.D."/>
            <person name="Hernandez B."/>
            <person name="Javaid M."/>
            <person name="Jayaseelan J.C."/>
            <person name="Lee S."/>
            <person name="Li M."/>
            <person name="Ming W."/>
            <person name="Munidasa M."/>
            <person name="Muniz J."/>
            <person name="Nguyen L."/>
            <person name="Ongeri F."/>
            <person name="Osuji N."/>
            <person name="Pu L.-L."/>
            <person name="Puazo M."/>
            <person name="Qu C."/>
            <person name="Quiroz J."/>
            <person name="Raj R."/>
            <person name="Weissenberger G."/>
            <person name="Xin Y."/>
            <person name="Zou X."/>
            <person name="Han Y."/>
            <person name="Richards S."/>
            <person name="Worley K."/>
            <person name="Muzny D."/>
            <person name="Gibbs R."/>
        </authorList>
    </citation>
    <scope>NUCLEOTIDE SEQUENCE</scope>
    <source>
        <strain evidence="2">Sampled in the wild</strain>
    </source>
</reference>
<feature type="signal peptide" evidence="1">
    <location>
        <begin position="1"/>
        <end position="26"/>
    </location>
</feature>
<comment type="caution">
    <text evidence="2">The sequence shown here is derived from an EMBL/GenBank/DDBJ whole genome shotgun (WGS) entry which is preliminary data.</text>
</comment>
<dbReference type="EMBL" id="KZ308130">
    <property type="protein sequence ID" value="KAG8222349.1"/>
    <property type="molecule type" value="Genomic_DNA"/>
</dbReference>
<keyword evidence="1" id="KW-0732">Signal</keyword>
<dbReference type="Proteomes" id="UP000792457">
    <property type="component" value="Unassembled WGS sequence"/>
</dbReference>
<evidence type="ECO:0000256" key="1">
    <source>
        <dbReference type="SAM" id="SignalP"/>
    </source>
</evidence>
<sequence>MRVEWAVSAQPWLLVLLAIFVRQSSPQQPATPLHPGGAINLFSRYGYLSISIRVVPRNDSEPWIFREPTVDVFRDTPPPPPKKALQKDRSLVFDGDFHMEFCDDVRQLMQAYFRDFAIERLSEPWRAFAGSWGRSAVARHLGINSTFVGGQHCYVLVRVARRRTNAKLEIPGLGGSDGEFPVLTPPVQKEADSVVAGNAATVDRFIRSFGSHYVSSYVTGNSLFQVFVYTPHIYARIKERLRTRGVAELSRSELASFFSPWYAEHTGKIQVASGNSTVASWAHDKLRMSFYFFSFASLLRLHGDARLLRRLDGLLTDEAVLQLELKSLAPAFRNPTTRKWFEEVLDNRLRLWEVNM</sequence>
<reference evidence="2" key="2">
    <citation type="submission" date="2017-10" db="EMBL/GenBank/DDBJ databases">
        <title>Ladona fulva Genome sequencing and assembly.</title>
        <authorList>
            <person name="Murali S."/>
            <person name="Richards S."/>
            <person name="Bandaranaike D."/>
            <person name="Bellair M."/>
            <person name="Blankenburg K."/>
            <person name="Chao H."/>
            <person name="Dinh H."/>
            <person name="Doddapaneni H."/>
            <person name="Dugan-Rocha S."/>
            <person name="Elkadiri S."/>
            <person name="Gnanaolivu R."/>
            <person name="Hernandez B."/>
            <person name="Skinner E."/>
            <person name="Javaid M."/>
            <person name="Lee S."/>
            <person name="Li M."/>
            <person name="Ming W."/>
            <person name="Munidasa M."/>
            <person name="Muniz J."/>
            <person name="Nguyen L."/>
            <person name="Hughes D."/>
            <person name="Osuji N."/>
            <person name="Pu L.-L."/>
            <person name="Puazo M."/>
            <person name="Qu C."/>
            <person name="Quiroz J."/>
            <person name="Raj R."/>
            <person name="Weissenberger G."/>
            <person name="Xin Y."/>
            <person name="Zou X."/>
            <person name="Han Y."/>
            <person name="Worley K."/>
            <person name="Muzny D."/>
            <person name="Gibbs R."/>
        </authorList>
    </citation>
    <scope>NUCLEOTIDE SEQUENCE</scope>
    <source>
        <strain evidence="2">Sampled in the wild</strain>
    </source>
</reference>
<gene>
    <name evidence="2" type="ORF">J437_LFUL001336</name>
</gene>
<proteinExistence type="predicted"/>
<evidence type="ECO:0000313" key="3">
    <source>
        <dbReference type="Proteomes" id="UP000792457"/>
    </source>
</evidence>
<evidence type="ECO:0008006" key="4">
    <source>
        <dbReference type="Google" id="ProtNLM"/>
    </source>
</evidence>
<protein>
    <recommendedName>
        <fullName evidence="4">Torso-like protein</fullName>
    </recommendedName>
</protein>
<dbReference type="OrthoDB" id="10060229at2759"/>
<keyword evidence="3" id="KW-1185">Reference proteome</keyword>
<organism evidence="2 3">
    <name type="scientific">Ladona fulva</name>
    <name type="common">Scarce chaser dragonfly</name>
    <name type="synonym">Libellula fulva</name>
    <dbReference type="NCBI Taxonomy" id="123851"/>
    <lineage>
        <taxon>Eukaryota</taxon>
        <taxon>Metazoa</taxon>
        <taxon>Ecdysozoa</taxon>
        <taxon>Arthropoda</taxon>
        <taxon>Hexapoda</taxon>
        <taxon>Insecta</taxon>
        <taxon>Pterygota</taxon>
        <taxon>Palaeoptera</taxon>
        <taxon>Odonata</taxon>
        <taxon>Epiprocta</taxon>
        <taxon>Anisoptera</taxon>
        <taxon>Libelluloidea</taxon>
        <taxon>Libellulidae</taxon>
        <taxon>Ladona</taxon>
    </lineage>
</organism>
<dbReference type="AlphaFoldDB" id="A0A8K0NWJ5"/>